<dbReference type="InterPro" id="IPR029063">
    <property type="entry name" value="SAM-dependent_MTases_sf"/>
</dbReference>
<name>A0A1B2ECL7_9HYPH</name>
<sequence>MKCDICSATLEMDVLPDTFCCPSCGFFKSTFRVQINEIQRIDESAREQALKPIRTANFKQLLDECGPLLPLAAHILDVGCAHGWFLEAAKKRGYEASGIEPDREMAQKAHSAGHSAIVGFFPDALPVGEQYDAITFNDVFEHLPDVEGMAQAVHARLKPDGLALINLPVSDGMVFRSTRIAAKLGLSGPLERMWQKGLPSPHLSYFSARTLRMLMESVGFTLVKQGNLNAIATEGLYARIRYDKNVSTWKALGIYGAAHVMRLVGRVTASDIQYFAFKKSGLHGVSN</sequence>
<dbReference type="KEGG" id="moc:BB934_05255"/>
<gene>
    <name evidence="1" type="ORF">BB934_05255</name>
</gene>
<proteinExistence type="predicted"/>
<dbReference type="PANTHER" id="PTHR43861:SF5">
    <property type="entry name" value="BLL5978 PROTEIN"/>
    <property type="match status" value="1"/>
</dbReference>
<protein>
    <recommendedName>
        <fullName evidence="2">Methyltransferase</fullName>
    </recommendedName>
</protein>
<dbReference type="Gene3D" id="3.40.50.150">
    <property type="entry name" value="Vaccinia Virus protein VP39"/>
    <property type="match status" value="1"/>
</dbReference>
<reference evidence="1" key="1">
    <citation type="submission" date="2016-07" db="EMBL/GenBank/DDBJ databases">
        <title>Microvirga ossetica sp. nov. a new species of rhizobia isolated from root nodules of the legume species Vicia alpestris Steven originated from North Ossetia region in the Caucasus.</title>
        <authorList>
            <person name="Safronova V.I."/>
            <person name="Kuznetsova I.G."/>
            <person name="Sazanova A.L."/>
            <person name="Belimov A."/>
            <person name="Andronov E."/>
            <person name="Osledkin Y.S."/>
            <person name="Onishchuk O.P."/>
            <person name="Kurchak O.N."/>
            <person name="Shaposhnikov A.I."/>
            <person name="Willems A."/>
            <person name="Tikhonovich I.A."/>
        </authorList>
    </citation>
    <scope>NUCLEOTIDE SEQUENCE [LARGE SCALE GENOMIC DNA]</scope>
    <source>
        <strain evidence="1">V5/3M</strain>
    </source>
</reference>
<evidence type="ECO:0008006" key="2">
    <source>
        <dbReference type="Google" id="ProtNLM"/>
    </source>
</evidence>
<evidence type="ECO:0000313" key="1">
    <source>
        <dbReference type="EMBL" id="ANY77713.1"/>
    </source>
</evidence>
<dbReference type="SUPFAM" id="SSF53335">
    <property type="entry name" value="S-adenosyl-L-methionine-dependent methyltransferases"/>
    <property type="match status" value="1"/>
</dbReference>
<accession>A0A1B2ECL7</accession>
<organism evidence="1">
    <name type="scientific">Microvirga ossetica</name>
    <dbReference type="NCBI Taxonomy" id="1882682"/>
    <lineage>
        <taxon>Bacteria</taxon>
        <taxon>Pseudomonadati</taxon>
        <taxon>Pseudomonadota</taxon>
        <taxon>Alphaproteobacteria</taxon>
        <taxon>Hyphomicrobiales</taxon>
        <taxon>Methylobacteriaceae</taxon>
        <taxon>Microvirga</taxon>
    </lineage>
</organism>
<dbReference type="PANTHER" id="PTHR43861">
    <property type="entry name" value="TRANS-ACONITATE 2-METHYLTRANSFERASE-RELATED"/>
    <property type="match status" value="1"/>
</dbReference>
<dbReference type="AlphaFoldDB" id="A0A1B2ECL7"/>
<dbReference type="Pfam" id="PF13489">
    <property type="entry name" value="Methyltransf_23"/>
    <property type="match status" value="1"/>
</dbReference>
<dbReference type="CDD" id="cd02440">
    <property type="entry name" value="AdoMet_MTases"/>
    <property type="match status" value="1"/>
</dbReference>
<dbReference type="EMBL" id="CP016616">
    <property type="protein sequence ID" value="ANY77713.1"/>
    <property type="molecule type" value="Genomic_DNA"/>
</dbReference>